<dbReference type="EMBL" id="PDCH01000001">
    <property type="protein sequence ID" value="RBP99939.1"/>
    <property type="molecule type" value="Genomic_DNA"/>
</dbReference>
<sequence length="474" mass="50415">MTKRIESSISGHGLSQADLAMFTATAKALDTSGADLDMVANSWSGLRGQLMIDSARIAGAPCRTLSADPPPGHAEFDFPLFVTRCDEHSQAFNAMAQQLTSVADGLIKAYSLYSGAEDRISRLMGALMDLAYDASPLLAGGMDLAGGAVGSVHENVSRGRGFHVDWADVSHRTRNSQERFMNALARQYNGALLGQGRGGVNTAAGKISLLTSWMTRHIQGDRLTVTKTSPAGLHLDQARTIGDALTNLQKLGDKGQDGDYATVAVQRYRHPDGSQGWVVTIPGTDGRRDSPMGWEQNLELMSSSSHQREQAASARLVREAMARAGVGAGDQVALVGHSQGGIAAAAIASDLSDRYAINHVITAGSPVANHPIPPKTWVTSVEMDDELVSSLDGAHNPGRDSWLTVRGSMGGNGSPVAHASTGPELTHGMNYQRAAWRNAASQGTPALNRHDRHFGQVTRGELMGTEYYRGRMGH</sequence>
<gene>
    <name evidence="1" type="ORF">CRD59_00240</name>
</gene>
<dbReference type="Gene3D" id="3.40.50.1820">
    <property type="entry name" value="alpha/beta hydrolase"/>
    <property type="match status" value="1"/>
</dbReference>
<keyword evidence="2" id="KW-1185">Reference proteome</keyword>
<proteinExistence type="predicted"/>
<dbReference type="AlphaFoldDB" id="A0A366KED6"/>
<dbReference type="InterPro" id="IPR029058">
    <property type="entry name" value="AB_hydrolase_fold"/>
</dbReference>
<evidence type="ECO:0000313" key="1">
    <source>
        <dbReference type="EMBL" id="RBP99939.1"/>
    </source>
</evidence>
<protein>
    <recommendedName>
        <fullName evidence="3">Alpha/beta hydrolase</fullName>
    </recommendedName>
</protein>
<evidence type="ECO:0008006" key="3">
    <source>
        <dbReference type="Google" id="ProtNLM"/>
    </source>
</evidence>
<reference evidence="1 2" key="1">
    <citation type="submission" date="2017-10" db="EMBL/GenBank/DDBJ databases">
        <title>Bifidobacterium xylocopum sp. nov. and Bifidobacterium aemilianum sp. nov., from the carpenter bee (Xylocopa violacea) digestive tract.</title>
        <authorList>
            <person name="Alberoni D."/>
            <person name="Baffoni L."/>
            <person name="Di Gioia D."/>
            <person name="Gaggia F."/>
            <person name="Biavati B."/>
        </authorList>
    </citation>
    <scope>NUCLEOTIDE SEQUENCE [LARGE SCALE GENOMIC DNA]</scope>
    <source>
        <strain evidence="1 2">XV2</strain>
    </source>
</reference>
<accession>A0A366KED6</accession>
<dbReference type="Proteomes" id="UP000252345">
    <property type="component" value="Unassembled WGS sequence"/>
</dbReference>
<comment type="caution">
    <text evidence="1">The sequence shown here is derived from an EMBL/GenBank/DDBJ whole genome shotgun (WGS) entry which is preliminary data.</text>
</comment>
<dbReference type="SUPFAM" id="SSF53474">
    <property type="entry name" value="alpha/beta-Hydrolases"/>
    <property type="match status" value="1"/>
</dbReference>
<dbReference type="RefSeq" id="WP_113852601.1">
    <property type="nucleotide sequence ID" value="NZ_PDCH01000001.1"/>
</dbReference>
<organism evidence="1 2">
    <name type="scientific">Bifidobacterium xylocopae</name>
    <dbReference type="NCBI Taxonomy" id="2493119"/>
    <lineage>
        <taxon>Bacteria</taxon>
        <taxon>Bacillati</taxon>
        <taxon>Actinomycetota</taxon>
        <taxon>Actinomycetes</taxon>
        <taxon>Bifidobacteriales</taxon>
        <taxon>Bifidobacteriaceae</taxon>
        <taxon>Bifidobacterium</taxon>
    </lineage>
</organism>
<name>A0A366KED6_9BIFI</name>
<dbReference type="OrthoDB" id="5095936at2"/>
<evidence type="ECO:0000313" key="2">
    <source>
        <dbReference type="Proteomes" id="UP000252345"/>
    </source>
</evidence>